<evidence type="ECO:0000256" key="1">
    <source>
        <dbReference type="SAM" id="SignalP"/>
    </source>
</evidence>
<evidence type="ECO:0008006" key="4">
    <source>
        <dbReference type="Google" id="ProtNLM"/>
    </source>
</evidence>
<dbReference type="RefSeq" id="WP_078320752.1">
    <property type="nucleotide sequence ID" value="NZ_FXTS01000011.1"/>
</dbReference>
<comment type="caution">
    <text evidence="2">The sequence shown here is derived from an EMBL/GenBank/DDBJ whole genome shotgun (WGS) entry which is preliminary data.</text>
</comment>
<feature type="signal peptide" evidence="1">
    <location>
        <begin position="1"/>
        <end position="27"/>
    </location>
</feature>
<dbReference type="InterPro" id="IPR025294">
    <property type="entry name" value="DUF4156"/>
</dbReference>
<dbReference type="PROSITE" id="PS51257">
    <property type="entry name" value="PROKAR_LIPOPROTEIN"/>
    <property type="match status" value="1"/>
</dbReference>
<accession>A0A1T1H846</accession>
<dbReference type="STRING" id="966.BTA35_0215660"/>
<proteinExistence type="predicted"/>
<protein>
    <recommendedName>
        <fullName evidence="4">DUF4156 domain-containing protein</fullName>
    </recommendedName>
</protein>
<evidence type="ECO:0000313" key="2">
    <source>
        <dbReference type="EMBL" id="OOV85946.1"/>
    </source>
</evidence>
<name>A0A1T1H846_OCELI</name>
<feature type="chain" id="PRO_5010532239" description="DUF4156 domain-containing protein" evidence="1">
    <location>
        <begin position="28"/>
        <end position="109"/>
    </location>
</feature>
<reference evidence="2" key="1">
    <citation type="submission" date="2017-02" db="EMBL/GenBank/DDBJ databases">
        <title>Draft Genome Sequence of the Salt Water Bacterium Oceanospirillum linum ATCC 11336.</title>
        <authorList>
            <person name="Trachtenberg A.M."/>
            <person name="Carney J.G."/>
            <person name="Linnane J.D."/>
            <person name="Rheaume B.A."/>
            <person name="Pitts N.L."/>
            <person name="Mykles D.L."/>
            <person name="Maclea K.S."/>
        </authorList>
    </citation>
    <scope>NUCLEOTIDE SEQUENCE [LARGE SCALE GENOMIC DNA]</scope>
    <source>
        <strain evidence="2">ATCC 11336</strain>
    </source>
</reference>
<dbReference type="AlphaFoldDB" id="A0A1T1H846"/>
<dbReference type="Proteomes" id="UP000190064">
    <property type="component" value="Unassembled WGS sequence"/>
</dbReference>
<organism evidence="2 3">
    <name type="scientific">Oceanospirillum linum</name>
    <dbReference type="NCBI Taxonomy" id="966"/>
    <lineage>
        <taxon>Bacteria</taxon>
        <taxon>Pseudomonadati</taxon>
        <taxon>Pseudomonadota</taxon>
        <taxon>Gammaproteobacteria</taxon>
        <taxon>Oceanospirillales</taxon>
        <taxon>Oceanospirillaceae</taxon>
        <taxon>Oceanospirillum</taxon>
    </lineage>
</organism>
<dbReference type="Pfam" id="PF13698">
    <property type="entry name" value="DUF4156"/>
    <property type="match status" value="1"/>
</dbReference>
<keyword evidence="3" id="KW-1185">Reference proteome</keyword>
<gene>
    <name evidence="2" type="ORF">BTA35_0215660</name>
</gene>
<keyword evidence="1" id="KW-0732">Signal</keyword>
<evidence type="ECO:0000313" key="3">
    <source>
        <dbReference type="Proteomes" id="UP000190064"/>
    </source>
</evidence>
<sequence>MKKHTRCKMGLLTLGLSFLSACSWVKAVEGSDQVLLAKAHNVVGCEKLGHTNSFVKDSVAGLSRNQDTIMEELVTLGKNQAVEMGADTIVQTGPLKDGKVGFDIYKCKS</sequence>
<dbReference type="EMBL" id="MTSD02000010">
    <property type="protein sequence ID" value="OOV85946.1"/>
    <property type="molecule type" value="Genomic_DNA"/>
</dbReference>